<dbReference type="RefSeq" id="WP_111359182.1">
    <property type="nucleotide sequence ID" value="NZ_NHSK01000158.1"/>
</dbReference>
<sequence>MPMLRPSSRVPRSRAIVIVLAAAALVTPLGAADLPGPDDIAVPAPTAPPSPGGDAAGDTAADAALAAERAAVQAFGAKTPACLAWGDGCVTCLRGEDGKVVCANPGPACLPRETACLRVRDVPPDAAPKDAAPADAPKGAAPTAPPAPAAPAKP</sequence>
<name>A0A327K7T8_9BRAD</name>
<keyword evidence="4" id="KW-1185">Reference proteome</keyword>
<dbReference type="EMBL" id="NPEU01000330">
    <property type="protein sequence ID" value="RAI33984.1"/>
    <property type="molecule type" value="Genomic_DNA"/>
</dbReference>
<feature type="signal peptide" evidence="2">
    <location>
        <begin position="1"/>
        <end position="31"/>
    </location>
</feature>
<keyword evidence="2" id="KW-0732">Signal</keyword>
<gene>
    <name evidence="3" type="ORF">CH338_21665</name>
</gene>
<dbReference type="Proteomes" id="UP000248863">
    <property type="component" value="Unassembled WGS sequence"/>
</dbReference>
<reference evidence="3 4" key="1">
    <citation type="submission" date="2017-07" db="EMBL/GenBank/DDBJ databases">
        <title>Draft Genome Sequences of Select Purple Nonsulfur Bacteria.</title>
        <authorList>
            <person name="Lasarre B."/>
            <person name="Mckinlay J.B."/>
        </authorList>
    </citation>
    <scope>NUCLEOTIDE SEQUENCE [LARGE SCALE GENOMIC DNA]</scope>
    <source>
        <strain evidence="3 4">DSM 11907</strain>
    </source>
</reference>
<feature type="region of interest" description="Disordered" evidence="1">
    <location>
        <begin position="121"/>
        <end position="154"/>
    </location>
</feature>
<feature type="compositionally biased region" description="Low complexity" evidence="1">
    <location>
        <begin position="52"/>
        <end position="61"/>
    </location>
</feature>
<feature type="region of interest" description="Disordered" evidence="1">
    <location>
        <begin position="40"/>
        <end position="61"/>
    </location>
</feature>
<protein>
    <submittedName>
        <fullName evidence="3">Uncharacterized protein</fullName>
    </submittedName>
</protein>
<feature type="compositionally biased region" description="Low complexity" evidence="1">
    <location>
        <begin position="129"/>
        <end position="142"/>
    </location>
</feature>
<evidence type="ECO:0000313" key="4">
    <source>
        <dbReference type="Proteomes" id="UP000248863"/>
    </source>
</evidence>
<feature type="chain" id="PRO_5016434497" evidence="2">
    <location>
        <begin position="32"/>
        <end position="154"/>
    </location>
</feature>
<dbReference type="OrthoDB" id="8456152at2"/>
<proteinExistence type="predicted"/>
<evidence type="ECO:0000256" key="1">
    <source>
        <dbReference type="SAM" id="MobiDB-lite"/>
    </source>
</evidence>
<accession>A0A327K7T8</accession>
<evidence type="ECO:0000313" key="3">
    <source>
        <dbReference type="EMBL" id="RAI33984.1"/>
    </source>
</evidence>
<evidence type="ECO:0000256" key="2">
    <source>
        <dbReference type="SAM" id="SignalP"/>
    </source>
</evidence>
<feature type="compositionally biased region" description="Pro residues" evidence="1">
    <location>
        <begin position="143"/>
        <end position="154"/>
    </location>
</feature>
<comment type="caution">
    <text evidence="3">The sequence shown here is derived from an EMBL/GenBank/DDBJ whole genome shotgun (WGS) entry which is preliminary data.</text>
</comment>
<organism evidence="3 4">
    <name type="scientific">Rhodoplanes elegans</name>
    <dbReference type="NCBI Taxonomy" id="29408"/>
    <lineage>
        <taxon>Bacteria</taxon>
        <taxon>Pseudomonadati</taxon>
        <taxon>Pseudomonadota</taxon>
        <taxon>Alphaproteobacteria</taxon>
        <taxon>Hyphomicrobiales</taxon>
        <taxon>Nitrobacteraceae</taxon>
        <taxon>Rhodoplanes</taxon>
    </lineage>
</organism>
<dbReference type="AlphaFoldDB" id="A0A327K7T8"/>